<dbReference type="InterPro" id="IPR036186">
    <property type="entry name" value="Serpin_sf"/>
</dbReference>
<proteinExistence type="inferred from homology"/>
<dbReference type="PANTHER" id="PTHR11461">
    <property type="entry name" value="SERINE PROTEASE INHIBITOR, SERPIN"/>
    <property type="match status" value="1"/>
</dbReference>
<dbReference type="GO" id="GO:0004867">
    <property type="term" value="F:serine-type endopeptidase inhibitor activity"/>
    <property type="evidence" value="ECO:0007669"/>
    <property type="project" value="InterPro"/>
</dbReference>
<dbReference type="InterPro" id="IPR042178">
    <property type="entry name" value="Serpin_sf_1"/>
</dbReference>
<sequence length="84" mass="9451">MGLTLPFDNNCNELTGIVEPEGPFFVNRIIQKAFIEVNEKGTEAAAVTEGSDDDMGCSTYEAPRFVTNHSFLFMIRECFSMELY</sequence>
<dbReference type="AlphaFoldDB" id="A0A3Q7GAN9"/>
<name>A0A3Q7GAN9_SOLLC</name>
<feature type="domain" description="Serpin" evidence="2">
    <location>
        <begin position="1"/>
        <end position="77"/>
    </location>
</feature>
<dbReference type="STRING" id="4081.A0A3Q7GAN9"/>
<evidence type="ECO:0000256" key="1">
    <source>
        <dbReference type="ARBA" id="ARBA00009500"/>
    </source>
</evidence>
<evidence type="ECO:0000259" key="2">
    <source>
        <dbReference type="Pfam" id="PF00079"/>
    </source>
</evidence>
<dbReference type="GO" id="GO:0005615">
    <property type="term" value="C:extracellular space"/>
    <property type="evidence" value="ECO:0007669"/>
    <property type="project" value="InterPro"/>
</dbReference>
<dbReference type="Gene3D" id="3.30.497.10">
    <property type="entry name" value="Antithrombin, subunit I, domain 2"/>
    <property type="match status" value="1"/>
</dbReference>
<protein>
    <recommendedName>
        <fullName evidence="2">Serpin domain-containing protein</fullName>
    </recommendedName>
</protein>
<keyword evidence="4" id="KW-1185">Reference proteome</keyword>
<dbReference type="SUPFAM" id="SSF56574">
    <property type="entry name" value="Serpins"/>
    <property type="match status" value="1"/>
</dbReference>
<dbReference type="InParanoid" id="A0A3Q7GAN9"/>
<dbReference type="Proteomes" id="UP000004994">
    <property type="component" value="Chromosome 4"/>
</dbReference>
<comment type="similarity">
    <text evidence="1">Belongs to the serpin family.</text>
</comment>
<accession>A0A3Q7GAN9</accession>
<reference evidence="3" key="2">
    <citation type="submission" date="2019-01" db="UniProtKB">
        <authorList>
            <consortium name="EnsemblPlants"/>
        </authorList>
    </citation>
    <scope>IDENTIFICATION</scope>
    <source>
        <strain evidence="3">cv. Heinz 1706</strain>
    </source>
</reference>
<dbReference type="PANTHER" id="PTHR11461:SF315">
    <property type="entry name" value="SERPIN-Z3-LIKE"/>
    <property type="match status" value="1"/>
</dbReference>
<dbReference type="Pfam" id="PF00079">
    <property type="entry name" value="Serpin"/>
    <property type="match status" value="1"/>
</dbReference>
<dbReference type="Gramene" id="Solyc04g079505.1.1">
    <property type="protein sequence ID" value="Solyc04g079505.1.1.1"/>
    <property type="gene ID" value="Solyc04g079505.1"/>
</dbReference>
<organism evidence="3">
    <name type="scientific">Solanum lycopersicum</name>
    <name type="common">Tomato</name>
    <name type="synonym">Lycopersicon esculentum</name>
    <dbReference type="NCBI Taxonomy" id="4081"/>
    <lineage>
        <taxon>Eukaryota</taxon>
        <taxon>Viridiplantae</taxon>
        <taxon>Streptophyta</taxon>
        <taxon>Embryophyta</taxon>
        <taxon>Tracheophyta</taxon>
        <taxon>Spermatophyta</taxon>
        <taxon>Magnoliopsida</taxon>
        <taxon>eudicotyledons</taxon>
        <taxon>Gunneridae</taxon>
        <taxon>Pentapetalae</taxon>
        <taxon>asterids</taxon>
        <taxon>lamiids</taxon>
        <taxon>Solanales</taxon>
        <taxon>Solanaceae</taxon>
        <taxon>Solanoideae</taxon>
        <taxon>Solaneae</taxon>
        <taxon>Solanum</taxon>
        <taxon>Solanum subgen. Lycopersicon</taxon>
    </lineage>
</organism>
<evidence type="ECO:0000313" key="4">
    <source>
        <dbReference type="Proteomes" id="UP000004994"/>
    </source>
</evidence>
<reference evidence="3" key="1">
    <citation type="journal article" date="2012" name="Nature">
        <title>The tomato genome sequence provides insights into fleshy fruit evolution.</title>
        <authorList>
            <consortium name="Tomato Genome Consortium"/>
        </authorList>
    </citation>
    <scope>NUCLEOTIDE SEQUENCE [LARGE SCALE GENOMIC DNA]</scope>
    <source>
        <strain evidence="3">cv. Heinz 1706</strain>
    </source>
</reference>
<evidence type="ECO:0000313" key="3">
    <source>
        <dbReference type="EnsemblPlants" id="Solyc04g079505.1.1.1"/>
    </source>
</evidence>
<dbReference type="Gene3D" id="2.30.39.10">
    <property type="entry name" value="Alpha-1-antitrypsin, domain 1"/>
    <property type="match status" value="1"/>
</dbReference>
<dbReference type="InterPro" id="IPR023796">
    <property type="entry name" value="Serpin_dom"/>
</dbReference>
<dbReference type="EnsemblPlants" id="Solyc04g079505.1.1">
    <property type="protein sequence ID" value="Solyc04g079505.1.1.1"/>
    <property type="gene ID" value="Solyc04g079505.1"/>
</dbReference>
<dbReference type="InterPro" id="IPR042185">
    <property type="entry name" value="Serpin_sf_2"/>
</dbReference>
<dbReference type="InterPro" id="IPR000215">
    <property type="entry name" value="Serpin_fam"/>
</dbReference>